<keyword evidence="4" id="KW-1185">Reference proteome</keyword>
<accession>A0A6I2KTY4</accession>
<evidence type="ECO:0000313" key="4">
    <source>
        <dbReference type="Proteomes" id="UP000433309"/>
    </source>
</evidence>
<evidence type="ECO:0000256" key="2">
    <source>
        <dbReference type="SAM" id="Phobius"/>
    </source>
</evidence>
<keyword evidence="2" id="KW-0472">Membrane</keyword>
<feature type="compositionally biased region" description="Low complexity" evidence="1">
    <location>
        <begin position="165"/>
        <end position="176"/>
    </location>
</feature>
<feature type="transmembrane region" description="Helical" evidence="2">
    <location>
        <begin position="47"/>
        <end position="67"/>
    </location>
</feature>
<dbReference type="RefSeq" id="WP_371867451.1">
    <property type="nucleotide sequence ID" value="NZ_WKJK01000002.1"/>
</dbReference>
<evidence type="ECO:0000256" key="1">
    <source>
        <dbReference type="SAM" id="MobiDB-lite"/>
    </source>
</evidence>
<keyword evidence="2" id="KW-0812">Transmembrane</keyword>
<reference evidence="3 4" key="1">
    <citation type="submission" date="2019-11" db="EMBL/GenBank/DDBJ databases">
        <title>Novel species isolated from a subtropical stream in China.</title>
        <authorList>
            <person name="Lu H."/>
        </authorList>
    </citation>
    <scope>NUCLEOTIDE SEQUENCE [LARGE SCALE GENOMIC DNA]</scope>
    <source>
        <strain evidence="3 4">FT80W</strain>
    </source>
</reference>
<keyword evidence="2" id="KW-1133">Transmembrane helix</keyword>
<gene>
    <name evidence="3" type="ORF">GJ699_03795</name>
</gene>
<organism evidence="3 4">
    <name type="scientific">Duganella guangzhouensis</name>
    <dbReference type="NCBI Taxonomy" id="2666084"/>
    <lineage>
        <taxon>Bacteria</taxon>
        <taxon>Pseudomonadati</taxon>
        <taxon>Pseudomonadota</taxon>
        <taxon>Betaproteobacteria</taxon>
        <taxon>Burkholderiales</taxon>
        <taxon>Oxalobacteraceae</taxon>
        <taxon>Telluria group</taxon>
        <taxon>Duganella</taxon>
    </lineage>
</organism>
<dbReference type="EMBL" id="WKJK01000002">
    <property type="protein sequence ID" value="MRW89101.1"/>
    <property type="molecule type" value="Genomic_DNA"/>
</dbReference>
<feature type="region of interest" description="Disordered" evidence="1">
    <location>
        <begin position="114"/>
        <end position="182"/>
    </location>
</feature>
<dbReference type="Proteomes" id="UP000433309">
    <property type="component" value="Unassembled WGS sequence"/>
</dbReference>
<protein>
    <submittedName>
        <fullName evidence="3">Uncharacterized protein</fullName>
    </submittedName>
</protein>
<evidence type="ECO:0000313" key="3">
    <source>
        <dbReference type="EMBL" id="MRW89101.1"/>
    </source>
</evidence>
<comment type="caution">
    <text evidence="3">The sequence shown here is derived from an EMBL/GenBank/DDBJ whole genome shotgun (WGS) entry which is preliminary data.</text>
</comment>
<dbReference type="AlphaFoldDB" id="A0A6I2KTY4"/>
<proteinExistence type="predicted"/>
<sequence>MDTSKTKPDLMSGASRAADSKRILANLEHGPRPAASPKRSAGWTIDGWTIGLCVLLILMCSVAWMMHDRRITPDTFRHGYSSDSTTARKTATPSMHANDAVPDEQAAAIINVTPPATGDDDVEEARVPHSAPDAMSAAPSTVPATSAAVPPRTTTTAQHKPAPRAPSAPSAQDRPATPANGDTDVTLLTALVAHANKPAAVTPERSRDIVERQEGDNTAQLLTRCKQLGMIEGMLCRSRICSGRWENDTACRAPAH</sequence>
<feature type="compositionally biased region" description="Low complexity" evidence="1">
    <location>
        <begin position="136"/>
        <end position="157"/>
    </location>
</feature>
<name>A0A6I2KTY4_9BURK</name>